<organism evidence="2 3">
    <name type="scientific">Albula glossodonta</name>
    <name type="common">roundjaw bonefish</name>
    <dbReference type="NCBI Taxonomy" id="121402"/>
    <lineage>
        <taxon>Eukaryota</taxon>
        <taxon>Metazoa</taxon>
        <taxon>Chordata</taxon>
        <taxon>Craniata</taxon>
        <taxon>Vertebrata</taxon>
        <taxon>Euteleostomi</taxon>
        <taxon>Actinopterygii</taxon>
        <taxon>Neopterygii</taxon>
        <taxon>Teleostei</taxon>
        <taxon>Albuliformes</taxon>
        <taxon>Albulidae</taxon>
        <taxon>Albula</taxon>
    </lineage>
</organism>
<evidence type="ECO:0000313" key="3">
    <source>
        <dbReference type="Proteomes" id="UP000824540"/>
    </source>
</evidence>
<proteinExistence type="predicted"/>
<evidence type="ECO:0008006" key="4">
    <source>
        <dbReference type="Google" id="ProtNLM"/>
    </source>
</evidence>
<evidence type="ECO:0000313" key="2">
    <source>
        <dbReference type="EMBL" id="KAG9333472.1"/>
    </source>
</evidence>
<keyword evidence="1" id="KW-0732">Signal</keyword>
<gene>
    <name evidence="2" type="ORF">JZ751_011541</name>
</gene>
<dbReference type="AlphaFoldDB" id="A0A8T2N6Z4"/>
<sequence length="161" mass="18251">MRFIFFACVVVFSAYILQCTTAQPSETSIEDQDGDADLQMIELEPVSTTESSQMSITLETEHIVRAHKQVKMSSRFHSVHFYSRTCNGHPVYAYILHCTTAQPSETSREDQDGDVDEQMIELEPISTTEGSQMEQLKFRTKRGGRCRFCCKNGHCGICCSF</sequence>
<accession>A0A8T2N6Z4</accession>
<keyword evidence="3" id="KW-1185">Reference proteome</keyword>
<dbReference type="Proteomes" id="UP000824540">
    <property type="component" value="Unassembled WGS sequence"/>
</dbReference>
<dbReference type="OrthoDB" id="10500755at2759"/>
<dbReference type="EMBL" id="JAFBMS010000198">
    <property type="protein sequence ID" value="KAG9333472.1"/>
    <property type="molecule type" value="Genomic_DNA"/>
</dbReference>
<name>A0A8T2N6Z4_9TELE</name>
<protein>
    <recommendedName>
        <fullName evidence="4">Hepcidin</fullName>
    </recommendedName>
</protein>
<feature type="chain" id="PRO_5035786042" description="Hepcidin" evidence="1">
    <location>
        <begin position="23"/>
        <end position="161"/>
    </location>
</feature>
<evidence type="ECO:0000256" key="1">
    <source>
        <dbReference type="SAM" id="SignalP"/>
    </source>
</evidence>
<comment type="caution">
    <text evidence="2">The sequence shown here is derived from an EMBL/GenBank/DDBJ whole genome shotgun (WGS) entry which is preliminary data.</text>
</comment>
<feature type="signal peptide" evidence="1">
    <location>
        <begin position="1"/>
        <end position="22"/>
    </location>
</feature>
<reference evidence="2" key="1">
    <citation type="thesis" date="2021" institute="BYU ScholarsArchive" country="Provo, UT, USA">
        <title>Applications of and Algorithms for Genome Assembly and Genomic Analyses with an Emphasis on Marine Teleosts.</title>
        <authorList>
            <person name="Pickett B.D."/>
        </authorList>
    </citation>
    <scope>NUCLEOTIDE SEQUENCE</scope>
    <source>
        <strain evidence="2">HI-2016</strain>
    </source>
</reference>